<dbReference type="AlphaFoldDB" id="A0A016V5V8"/>
<dbReference type="GO" id="GO:0016485">
    <property type="term" value="P:protein processing"/>
    <property type="evidence" value="ECO:0007669"/>
    <property type="project" value="TreeGrafter"/>
</dbReference>
<dbReference type="InterPro" id="IPR024079">
    <property type="entry name" value="MetalloPept_cat_dom_sf"/>
</dbReference>
<reference evidence="3" key="1">
    <citation type="journal article" date="2015" name="Nat. Genet.">
        <title>The genome and transcriptome of the zoonotic hookworm Ancylostoma ceylanicum identify infection-specific gene families.</title>
        <authorList>
            <person name="Schwarz E.M."/>
            <person name="Hu Y."/>
            <person name="Antoshechkin I."/>
            <person name="Miller M.M."/>
            <person name="Sternberg P.W."/>
            <person name="Aroian R.V."/>
        </authorList>
    </citation>
    <scope>NUCLEOTIDE SEQUENCE</scope>
    <source>
        <strain evidence="3">HY135</strain>
    </source>
</reference>
<protein>
    <recommendedName>
        <fullName evidence="1">Peptidase M13 C-terminal domain-containing protein</fullName>
    </recommendedName>
</protein>
<comment type="caution">
    <text evidence="2">The sequence shown here is derived from an EMBL/GenBank/DDBJ whole genome shotgun (WGS) entry which is preliminary data.</text>
</comment>
<dbReference type="Proteomes" id="UP000024635">
    <property type="component" value="Unassembled WGS sequence"/>
</dbReference>
<accession>A0A016V5V8</accession>
<dbReference type="OrthoDB" id="5871609at2759"/>
<gene>
    <name evidence="2" type="primary">Acey_s0018.g3704</name>
    <name evidence="2" type="ORF">Y032_0018g3704</name>
</gene>
<dbReference type="GO" id="GO:0004222">
    <property type="term" value="F:metalloendopeptidase activity"/>
    <property type="evidence" value="ECO:0007669"/>
    <property type="project" value="InterPro"/>
</dbReference>
<dbReference type="PANTHER" id="PTHR11733">
    <property type="entry name" value="ZINC METALLOPROTEASE FAMILY M13 NEPRILYSIN-RELATED"/>
    <property type="match status" value="1"/>
</dbReference>
<dbReference type="STRING" id="53326.A0A016V5V8"/>
<evidence type="ECO:0000259" key="1">
    <source>
        <dbReference type="Pfam" id="PF01431"/>
    </source>
</evidence>
<dbReference type="SUPFAM" id="SSF55486">
    <property type="entry name" value="Metalloproteases ('zincins'), catalytic domain"/>
    <property type="match status" value="1"/>
</dbReference>
<evidence type="ECO:0000313" key="2">
    <source>
        <dbReference type="EMBL" id="EYC22088.1"/>
    </source>
</evidence>
<keyword evidence="3" id="KW-1185">Reference proteome</keyword>
<dbReference type="EMBL" id="JARK01001354">
    <property type="protein sequence ID" value="EYC22088.1"/>
    <property type="molecule type" value="Genomic_DNA"/>
</dbReference>
<name>A0A016V5V8_9BILA</name>
<organism evidence="2 3">
    <name type="scientific">Ancylostoma ceylanicum</name>
    <dbReference type="NCBI Taxonomy" id="53326"/>
    <lineage>
        <taxon>Eukaryota</taxon>
        <taxon>Metazoa</taxon>
        <taxon>Ecdysozoa</taxon>
        <taxon>Nematoda</taxon>
        <taxon>Chromadorea</taxon>
        <taxon>Rhabditida</taxon>
        <taxon>Rhabditina</taxon>
        <taxon>Rhabditomorpha</taxon>
        <taxon>Strongyloidea</taxon>
        <taxon>Ancylostomatidae</taxon>
        <taxon>Ancylostomatinae</taxon>
        <taxon>Ancylostoma</taxon>
    </lineage>
</organism>
<feature type="domain" description="Peptidase M13 C-terminal" evidence="1">
    <location>
        <begin position="1"/>
        <end position="84"/>
    </location>
</feature>
<evidence type="ECO:0000313" key="3">
    <source>
        <dbReference type="Proteomes" id="UP000024635"/>
    </source>
</evidence>
<dbReference type="Pfam" id="PF01431">
    <property type="entry name" value="Peptidase_M13"/>
    <property type="match status" value="1"/>
</dbReference>
<dbReference type="PROSITE" id="PS51885">
    <property type="entry name" value="NEPRILYSIN"/>
    <property type="match status" value="1"/>
</dbReference>
<dbReference type="PANTHER" id="PTHR11733:SF133">
    <property type="entry name" value="PHOSPHATE-REGULATING NEUTRAL ENDOPEPTIDASE PHEX"/>
    <property type="match status" value="1"/>
</dbReference>
<sequence>MGAVIGHEIMHGFDNEGVLFDENGNHRRSWLPDEFYNQFHERTSCLVKIYNDSEPSIEDLKVDGIKTLSENIADNEGVKLALKVVLVSCPVLVSLHFCGALLSVTKFVQPVLKERKGGYSTPIISLGCLKTHNRSTDLMKVRLQNQGF</sequence>
<dbReference type="Gene3D" id="3.40.390.10">
    <property type="entry name" value="Collagenase (Catalytic Domain)"/>
    <property type="match status" value="1"/>
</dbReference>
<proteinExistence type="predicted"/>
<dbReference type="InterPro" id="IPR000718">
    <property type="entry name" value="Peptidase_M13"/>
</dbReference>
<dbReference type="GO" id="GO:0005886">
    <property type="term" value="C:plasma membrane"/>
    <property type="evidence" value="ECO:0007669"/>
    <property type="project" value="TreeGrafter"/>
</dbReference>
<dbReference type="InterPro" id="IPR018497">
    <property type="entry name" value="Peptidase_M13_C"/>
</dbReference>